<dbReference type="Proteomes" id="UP001220395">
    <property type="component" value="Chromosome"/>
</dbReference>
<keyword evidence="3" id="KW-1185">Reference proteome</keyword>
<dbReference type="Gene3D" id="3.10.450.50">
    <property type="match status" value="1"/>
</dbReference>
<gene>
    <name evidence="2" type="ORF">PQ455_08130</name>
</gene>
<organism evidence="2 3">
    <name type="scientific">Sphingomonas naphthae</name>
    <dbReference type="NCBI Taxonomy" id="1813468"/>
    <lineage>
        <taxon>Bacteria</taxon>
        <taxon>Pseudomonadati</taxon>
        <taxon>Pseudomonadota</taxon>
        <taxon>Alphaproteobacteria</taxon>
        <taxon>Sphingomonadales</taxon>
        <taxon>Sphingomonadaceae</taxon>
        <taxon>Sphingomonas</taxon>
    </lineage>
</organism>
<evidence type="ECO:0000313" key="2">
    <source>
        <dbReference type="EMBL" id="WCT75172.1"/>
    </source>
</evidence>
<dbReference type="InterPro" id="IPR032710">
    <property type="entry name" value="NTF2-like_dom_sf"/>
</dbReference>
<dbReference type="SUPFAM" id="SSF54427">
    <property type="entry name" value="NTF2-like"/>
    <property type="match status" value="1"/>
</dbReference>
<feature type="domain" description="SnoaL-like" evidence="1">
    <location>
        <begin position="10"/>
        <end position="130"/>
    </location>
</feature>
<dbReference type="RefSeq" id="WP_273690780.1">
    <property type="nucleotide sequence ID" value="NZ_CP117411.1"/>
</dbReference>
<dbReference type="InterPro" id="IPR037401">
    <property type="entry name" value="SnoaL-like"/>
</dbReference>
<accession>A0ABY7TPL1</accession>
<sequence length="183" mass="20566">MDEALAARMQALLDRQDILDCLTRMSRATDRADRDLFLSAFHADAIIAAGPFVGSPVELFDWASALQEQAHSATFHNILNHHCEIEGDTAHGETYYLYAAANRDQTNILAGGRYLDRFEKRDGQWKLLVRNNLIEWSSIVPALDNPLNALPDIHANGIAARSREDASYLRPLRNVRSRNVPQV</sequence>
<name>A0ABY7TPL1_9SPHN</name>
<dbReference type="EMBL" id="CP117411">
    <property type="protein sequence ID" value="WCT75172.1"/>
    <property type="molecule type" value="Genomic_DNA"/>
</dbReference>
<dbReference type="Pfam" id="PF13577">
    <property type="entry name" value="SnoaL_4"/>
    <property type="match status" value="1"/>
</dbReference>
<reference evidence="2 3" key="1">
    <citation type="submission" date="2023-02" db="EMBL/GenBank/DDBJ databases">
        <title>Genome sequence of Sphingomonas naphthae.</title>
        <authorList>
            <person name="Kim S."/>
            <person name="Heo J."/>
            <person name="Kwon S.-W."/>
        </authorList>
    </citation>
    <scope>NUCLEOTIDE SEQUENCE [LARGE SCALE GENOMIC DNA]</scope>
    <source>
        <strain evidence="2 3">KACC 18716</strain>
    </source>
</reference>
<proteinExistence type="predicted"/>
<evidence type="ECO:0000259" key="1">
    <source>
        <dbReference type="Pfam" id="PF13577"/>
    </source>
</evidence>
<protein>
    <submittedName>
        <fullName evidence="2">Nuclear transport factor 2 family protein</fullName>
    </submittedName>
</protein>
<evidence type="ECO:0000313" key="3">
    <source>
        <dbReference type="Proteomes" id="UP001220395"/>
    </source>
</evidence>